<evidence type="ECO:0000256" key="5">
    <source>
        <dbReference type="ARBA" id="ARBA00022679"/>
    </source>
</evidence>
<dbReference type="Gene3D" id="1.20.120.160">
    <property type="entry name" value="HPT domain"/>
    <property type="match status" value="1"/>
</dbReference>
<keyword evidence="4 13" id="KW-0597">Phosphoprotein</keyword>
<dbReference type="InterPro" id="IPR008207">
    <property type="entry name" value="Sig_transdc_His_kin_Hpt_dom"/>
</dbReference>
<dbReference type="PROSITE" id="PS50112">
    <property type="entry name" value="PAS"/>
    <property type="match status" value="2"/>
</dbReference>
<dbReference type="SMART" id="SM00387">
    <property type="entry name" value="HATPase_c"/>
    <property type="match status" value="1"/>
</dbReference>
<feature type="coiled-coil region" evidence="14">
    <location>
        <begin position="469"/>
        <end position="496"/>
    </location>
</feature>
<keyword evidence="6" id="KW-0547">Nucleotide-binding</keyword>
<dbReference type="FunFam" id="1.10.287.130:FF:000002">
    <property type="entry name" value="Two-component osmosensing histidine kinase"/>
    <property type="match status" value="1"/>
</dbReference>
<evidence type="ECO:0000256" key="8">
    <source>
        <dbReference type="ARBA" id="ARBA00022840"/>
    </source>
</evidence>
<comment type="cofactor">
    <cofactor evidence="2">
        <name>Mg(2+)</name>
        <dbReference type="ChEBI" id="CHEBI:18420"/>
    </cofactor>
</comment>
<dbReference type="SMART" id="SM00267">
    <property type="entry name" value="GGDEF"/>
    <property type="match status" value="1"/>
</dbReference>
<evidence type="ECO:0000256" key="9">
    <source>
        <dbReference type="ARBA" id="ARBA00023012"/>
    </source>
</evidence>
<evidence type="ECO:0000259" key="20">
    <source>
        <dbReference type="PROSITE" id="PS50887"/>
    </source>
</evidence>
<feature type="modified residue" description="4-aspartylphosphate" evidence="13">
    <location>
        <position position="824"/>
    </location>
</feature>
<feature type="domain" description="GGDEF" evidence="20">
    <location>
        <begin position="1264"/>
        <end position="1401"/>
    </location>
</feature>
<dbReference type="InterPro" id="IPR013655">
    <property type="entry name" value="PAS_fold_3"/>
</dbReference>
<keyword evidence="9" id="KW-0902">Two-component regulatory system</keyword>
<feature type="domain" description="Response regulatory" evidence="17">
    <location>
        <begin position="775"/>
        <end position="889"/>
    </location>
</feature>
<dbReference type="PANTHER" id="PTHR45339">
    <property type="entry name" value="HYBRID SIGNAL TRANSDUCTION HISTIDINE KINASE J"/>
    <property type="match status" value="1"/>
</dbReference>
<dbReference type="CDD" id="cd17546">
    <property type="entry name" value="REC_hyHK_CKI1_RcsC-like"/>
    <property type="match status" value="1"/>
</dbReference>
<dbReference type="InterPro" id="IPR001789">
    <property type="entry name" value="Sig_transdc_resp-reg_receiver"/>
</dbReference>
<dbReference type="SUPFAM" id="SSF47226">
    <property type="entry name" value="Histidine-containing phosphotransfer domain, HPT domain"/>
    <property type="match status" value="1"/>
</dbReference>
<dbReference type="NCBIfam" id="TIGR00229">
    <property type="entry name" value="sensory_box"/>
    <property type="match status" value="2"/>
</dbReference>
<dbReference type="PRINTS" id="PR00344">
    <property type="entry name" value="BCTRLSENSOR"/>
</dbReference>
<dbReference type="SUPFAM" id="SSF55073">
    <property type="entry name" value="Nucleotide cyclase"/>
    <property type="match status" value="1"/>
</dbReference>
<sequence length="1404" mass="155064">MKPPRSDLPDAKDPGQALGPETAPNADAEPSDAGPRRLSQARAALARGQLDWATRQLIQDHAQVDPLELIENLRIYQAELEIQNEELRTAQLETERAVQRYLRLFSDMPIIGFVIDRFGTIQECNQMAAERFGLRVRSMRRQFLTRMVDAADAGVLDNALRQACQQGKAFVPELRFWDGQGEQVFHGALAAAALSSEGTASNDCSLVVMIIDLTERIAMNAALAREQQRSALVIECARVGTWEWNVQTGAVVFNERWAQMLGYQLDELAPVTIDTWRELCHPDDVARADDLLRRHFERELSDYEVEVRMRHREGHWVWVLDRGQVATWIDDDPPKPLLMFGTHLDISARKSVECLLQEKSEELDRYFQYSRDLLSISDLDGHFLRLNQEWERVLGDPIAEIVGRPFMDFVHPEDREATRETAYELIEGREVCDFVNRYRCKDGSFRWIEWSARIHDGKVYAVARDISARKDQECARQQLNEELKRATERATVLATRADKANLAKSQFLASMSHEIRTPMNGVIGMIGLLLETPLDAEQRHFAEGALVSAESLLTLINDILDLSKIEAGKFVIEERPFNLETLLVDLHAILESRATAKGLALSFDIAPEVPRALIGDVGRIRQILLNLADNAVKFTNTGLVEIRVAGIPDARVGDGGEVDRLQLRFSVRDSGIGIAADRLGLLFRPFAQLEVSNTRRPEGTGLGLAISRQLAELMGGETGVESVDGQGSTFWFTVVLGRACAADPSVPEGSPRVVQGSTQDDQAAAVEIPDLRGRTILVVEDKPLNQEVVRRLLEKTGTRVSLASNGAEGVALVETGSFDLVLMDLQMPIMDGIEATRRIRDLDPDLPVIALSAAVMEEDQRQARAAGVNAHLAKPIDRAVFYHTLSEWLHPPVVGIEPRAEPIGSGPVTLSTLPAGVDAPRPVPAAPLDEPRPSVVASDQERAAIFDPRQGLKYAMDDVGFYRDLLGRFRDDLDQDLEGIGARLRSVADRDTTHRIVHTLKGSAGTVGAVRLAEMATRVEQAMKQGREMTPELIGSLTEAIAATQAALPGLLAQLSRAQRSGDAVVGPLEEAPARSQALDARITGEAFVQPIQPKIPLWPQSRRSSLMIVDDQPSQIDAMYRIFRDDCEVFIATSGAQALDLCHQNPPDLILLDVMMPEMDGLSVCRALKERPETRDVPVLFVTAQTDALDQALALEAGGVDFISKPVNPAVVRARVRTHLTLKAQADFLRDMAYVDGLTGIANRRAFDEHLAREWDRAQGDQRPLAVLLFDVDHFKRYNDHHGHLEGDAALKAIAATLASLARRDRELVARYGGEEFVCLLPELGLAAAAERGEQMRAAVASLRIPHLDSPTADHLTVSVGVAALVPDEMNQPAQLLDQADARLYDAKHAGRNRVYAAPVALP</sequence>
<dbReference type="RefSeq" id="WP_200386989.1">
    <property type="nucleotide sequence ID" value="NZ_NRSD01000004.1"/>
</dbReference>
<dbReference type="Pfam" id="PF01627">
    <property type="entry name" value="Hpt"/>
    <property type="match status" value="1"/>
</dbReference>
<evidence type="ECO:0000256" key="14">
    <source>
        <dbReference type="SAM" id="Coils"/>
    </source>
</evidence>
<dbReference type="FunFam" id="3.30.70.270:FF:000001">
    <property type="entry name" value="Diguanylate cyclase domain protein"/>
    <property type="match status" value="1"/>
</dbReference>
<evidence type="ECO:0000256" key="7">
    <source>
        <dbReference type="ARBA" id="ARBA00022777"/>
    </source>
</evidence>
<comment type="catalytic activity">
    <reaction evidence="1">
        <text>ATP + protein L-histidine = ADP + protein N-phospho-L-histidine.</text>
        <dbReference type="EC" id="2.7.13.3"/>
    </reaction>
</comment>
<dbReference type="GO" id="GO:0005886">
    <property type="term" value="C:plasma membrane"/>
    <property type="evidence" value="ECO:0007669"/>
    <property type="project" value="UniProtKB-SubCell"/>
</dbReference>
<comment type="subunit">
    <text evidence="10">At low DSF concentrations, interacts with RpfF.</text>
</comment>
<dbReference type="Pfam" id="PF02518">
    <property type="entry name" value="HATPase_c"/>
    <property type="match status" value="1"/>
</dbReference>
<dbReference type="InterPro" id="IPR011006">
    <property type="entry name" value="CheY-like_superfamily"/>
</dbReference>
<feature type="domain" description="PAS" evidence="18">
    <location>
        <begin position="359"/>
        <end position="429"/>
    </location>
</feature>
<feature type="domain" description="HPt" evidence="21">
    <location>
        <begin position="958"/>
        <end position="1058"/>
    </location>
</feature>
<evidence type="ECO:0000259" key="17">
    <source>
        <dbReference type="PROSITE" id="PS50110"/>
    </source>
</evidence>
<dbReference type="InterPro" id="IPR029787">
    <property type="entry name" value="Nucleotide_cyclase"/>
</dbReference>
<dbReference type="CDD" id="cd00088">
    <property type="entry name" value="HPT"/>
    <property type="match status" value="1"/>
</dbReference>
<dbReference type="SMART" id="SM00086">
    <property type="entry name" value="PAC"/>
    <property type="match status" value="2"/>
</dbReference>
<protein>
    <recommendedName>
        <fullName evidence="11">Sensory/regulatory protein RpfC</fullName>
        <ecNumber evidence="3">2.7.13.3</ecNumber>
    </recommendedName>
</protein>
<dbReference type="CDD" id="cd00130">
    <property type="entry name" value="PAS"/>
    <property type="match status" value="3"/>
</dbReference>
<feature type="domain" description="PAC" evidence="19">
    <location>
        <begin position="303"/>
        <end position="358"/>
    </location>
</feature>
<evidence type="ECO:0000256" key="3">
    <source>
        <dbReference type="ARBA" id="ARBA00012438"/>
    </source>
</evidence>
<evidence type="ECO:0000256" key="12">
    <source>
        <dbReference type="PROSITE-ProRule" id="PRU00110"/>
    </source>
</evidence>
<dbReference type="Gene3D" id="1.10.287.130">
    <property type="match status" value="1"/>
</dbReference>
<feature type="modified residue" description="Phosphohistidine" evidence="12">
    <location>
        <position position="998"/>
    </location>
</feature>
<dbReference type="Pfam" id="PF00512">
    <property type="entry name" value="HisKA"/>
    <property type="match status" value="1"/>
</dbReference>
<feature type="modified residue" description="4-aspartylphosphate" evidence="13">
    <location>
        <position position="1154"/>
    </location>
</feature>
<evidence type="ECO:0000256" key="11">
    <source>
        <dbReference type="ARBA" id="ARBA00068150"/>
    </source>
</evidence>
<evidence type="ECO:0000256" key="15">
    <source>
        <dbReference type="SAM" id="MobiDB-lite"/>
    </source>
</evidence>
<dbReference type="CDD" id="cd16922">
    <property type="entry name" value="HATPase_EvgS-ArcB-TorS-like"/>
    <property type="match status" value="1"/>
</dbReference>
<dbReference type="Gene3D" id="3.30.565.10">
    <property type="entry name" value="Histidine kinase-like ATPase, C-terminal domain"/>
    <property type="match status" value="1"/>
</dbReference>
<dbReference type="Proteomes" id="UP001138802">
    <property type="component" value="Unassembled WGS sequence"/>
</dbReference>
<dbReference type="EMBL" id="NRSD01000004">
    <property type="protein sequence ID" value="MBK1644196.1"/>
    <property type="molecule type" value="Genomic_DNA"/>
</dbReference>
<evidence type="ECO:0000256" key="6">
    <source>
        <dbReference type="ARBA" id="ARBA00022741"/>
    </source>
</evidence>
<dbReference type="InterPro" id="IPR000014">
    <property type="entry name" value="PAS"/>
</dbReference>
<dbReference type="PROSITE" id="PS50887">
    <property type="entry name" value="GGDEF"/>
    <property type="match status" value="1"/>
</dbReference>
<dbReference type="InterPro" id="IPR000700">
    <property type="entry name" value="PAS-assoc_C"/>
</dbReference>
<organism evidence="22 23">
    <name type="scientific">Thiocapsa imhoffii</name>
    <dbReference type="NCBI Taxonomy" id="382777"/>
    <lineage>
        <taxon>Bacteria</taxon>
        <taxon>Pseudomonadati</taxon>
        <taxon>Pseudomonadota</taxon>
        <taxon>Gammaproteobacteria</taxon>
        <taxon>Chromatiales</taxon>
        <taxon>Chromatiaceae</taxon>
        <taxon>Thiocapsa</taxon>
    </lineage>
</organism>
<dbReference type="InterPro" id="IPR003661">
    <property type="entry name" value="HisK_dim/P_dom"/>
</dbReference>
<dbReference type="Pfam" id="PF13188">
    <property type="entry name" value="PAS_8"/>
    <property type="match status" value="1"/>
</dbReference>
<dbReference type="PROSITE" id="PS50894">
    <property type="entry name" value="HPT"/>
    <property type="match status" value="1"/>
</dbReference>
<reference evidence="22 23" key="1">
    <citation type="journal article" date="2020" name="Microorganisms">
        <title>Osmotic Adaptation and Compatible Solute Biosynthesis of Phototrophic Bacteria as Revealed from Genome Analyses.</title>
        <authorList>
            <person name="Imhoff J.F."/>
            <person name="Rahn T."/>
            <person name="Kunzel S."/>
            <person name="Keller A."/>
            <person name="Neulinger S.C."/>
        </authorList>
    </citation>
    <scope>NUCLEOTIDE SEQUENCE [LARGE SCALE GENOMIC DNA]</scope>
    <source>
        <strain evidence="22 23">DSM 21303</strain>
    </source>
</reference>
<dbReference type="Pfam" id="PF00072">
    <property type="entry name" value="Response_reg"/>
    <property type="match status" value="2"/>
</dbReference>
<dbReference type="SUPFAM" id="SSF55785">
    <property type="entry name" value="PYP-like sensor domain (PAS domain)"/>
    <property type="match status" value="3"/>
</dbReference>
<dbReference type="NCBIfam" id="TIGR00254">
    <property type="entry name" value="GGDEF"/>
    <property type="match status" value="1"/>
</dbReference>
<dbReference type="PANTHER" id="PTHR45339:SF5">
    <property type="entry name" value="HISTIDINE KINASE"/>
    <property type="match status" value="1"/>
</dbReference>
<evidence type="ECO:0000256" key="4">
    <source>
        <dbReference type="ARBA" id="ARBA00022553"/>
    </source>
</evidence>
<dbReference type="InterPro" id="IPR003594">
    <property type="entry name" value="HATPase_dom"/>
</dbReference>
<dbReference type="InterPro" id="IPR035965">
    <property type="entry name" value="PAS-like_dom_sf"/>
</dbReference>
<dbReference type="FunFam" id="3.30.565.10:FF:000010">
    <property type="entry name" value="Sensor histidine kinase RcsC"/>
    <property type="match status" value="1"/>
</dbReference>
<evidence type="ECO:0000259" key="21">
    <source>
        <dbReference type="PROSITE" id="PS50894"/>
    </source>
</evidence>
<name>A0A9X1B8P9_9GAMM</name>
<keyword evidence="5" id="KW-0808">Transferase</keyword>
<dbReference type="SUPFAM" id="SSF47384">
    <property type="entry name" value="Homodimeric domain of signal transducing histidine kinase"/>
    <property type="match status" value="1"/>
</dbReference>
<dbReference type="InterPro" id="IPR043128">
    <property type="entry name" value="Rev_trsase/Diguanyl_cyclase"/>
</dbReference>
<dbReference type="SMART" id="SM00388">
    <property type="entry name" value="HisKA"/>
    <property type="match status" value="1"/>
</dbReference>
<dbReference type="GO" id="GO:0005524">
    <property type="term" value="F:ATP binding"/>
    <property type="evidence" value="ECO:0007669"/>
    <property type="project" value="UniProtKB-KW"/>
</dbReference>
<dbReference type="CDD" id="cd00082">
    <property type="entry name" value="HisKA"/>
    <property type="match status" value="1"/>
</dbReference>
<dbReference type="Gene3D" id="3.30.70.270">
    <property type="match status" value="1"/>
</dbReference>
<dbReference type="PROSITE" id="PS50110">
    <property type="entry name" value="RESPONSE_REGULATORY"/>
    <property type="match status" value="2"/>
</dbReference>
<dbReference type="SUPFAM" id="SSF52172">
    <property type="entry name" value="CheY-like"/>
    <property type="match status" value="2"/>
</dbReference>
<dbReference type="GO" id="GO:0000155">
    <property type="term" value="F:phosphorelay sensor kinase activity"/>
    <property type="evidence" value="ECO:0007669"/>
    <property type="project" value="InterPro"/>
</dbReference>
<feature type="coiled-coil region" evidence="14">
    <location>
        <begin position="70"/>
        <end position="100"/>
    </location>
</feature>
<evidence type="ECO:0000259" key="16">
    <source>
        <dbReference type="PROSITE" id="PS50109"/>
    </source>
</evidence>
<dbReference type="Pfam" id="PF00990">
    <property type="entry name" value="GGDEF"/>
    <property type="match status" value="1"/>
</dbReference>
<dbReference type="InterPro" id="IPR004358">
    <property type="entry name" value="Sig_transdc_His_kin-like_C"/>
</dbReference>
<evidence type="ECO:0000313" key="23">
    <source>
        <dbReference type="Proteomes" id="UP001138802"/>
    </source>
</evidence>
<feature type="compositionally biased region" description="Basic and acidic residues" evidence="15">
    <location>
        <begin position="1"/>
        <end position="13"/>
    </location>
</feature>
<keyword evidence="8" id="KW-0067">ATP-binding</keyword>
<dbReference type="PROSITE" id="PS50109">
    <property type="entry name" value="HIS_KIN"/>
    <property type="match status" value="1"/>
</dbReference>
<dbReference type="EC" id="2.7.13.3" evidence="3"/>
<dbReference type="Gene3D" id="3.30.450.20">
    <property type="entry name" value="PAS domain"/>
    <property type="match status" value="3"/>
</dbReference>
<dbReference type="InterPro" id="IPR005467">
    <property type="entry name" value="His_kinase_dom"/>
</dbReference>
<keyword evidence="7" id="KW-0418">Kinase</keyword>
<dbReference type="InterPro" id="IPR000160">
    <property type="entry name" value="GGDEF_dom"/>
</dbReference>
<dbReference type="InterPro" id="IPR036890">
    <property type="entry name" value="HATPase_C_sf"/>
</dbReference>
<evidence type="ECO:0000313" key="22">
    <source>
        <dbReference type="EMBL" id="MBK1644196.1"/>
    </source>
</evidence>
<evidence type="ECO:0000259" key="18">
    <source>
        <dbReference type="PROSITE" id="PS50112"/>
    </source>
</evidence>
<feature type="domain" description="PAS" evidence="18">
    <location>
        <begin position="226"/>
        <end position="299"/>
    </location>
</feature>
<evidence type="ECO:0000256" key="1">
    <source>
        <dbReference type="ARBA" id="ARBA00000085"/>
    </source>
</evidence>
<evidence type="ECO:0000256" key="13">
    <source>
        <dbReference type="PROSITE-ProRule" id="PRU00169"/>
    </source>
</evidence>
<dbReference type="Gene3D" id="3.40.50.2300">
    <property type="match status" value="2"/>
</dbReference>
<gene>
    <name evidence="22" type="ORF">CKO25_05910</name>
</gene>
<comment type="caution">
    <text evidence="22">The sequence shown here is derived from an EMBL/GenBank/DDBJ whole genome shotgun (WGS) entry which is preliminary data.</text>
</comment>
<dbReference type="InterPro" id="IPR036097">
    <property type="entry name" value="HisK_dim/P_sf"/>
</dbReference>
<evidence type="ECO:0000259" key="19">
    <source>
        <dbReference type="PROSITE" id="PS50113"/>
    </source>
</evidence>
<accession>A0A9X1B8P9</accession>
<proteinExistence type="predicted"/>
<dbReference type="SMART" id="SM00073">
    <property type="entry name" value="HPT"/>
    <property type="match status" value="1"/>
</dbReference>
<feature type="domain" description="Histidine kinase" evidence="16">
    <location>
        <begin position="510"/>
        <end position="738"/>
    </location>
</feature>
<feature type="region of interest" description="Disordered" evidence="15">
    <location>
        <begin position="1"/>
        <end position="39"/>
    </location>
</feature>
<dbReference type="Pfam" id="PF08447">
    <property type="entry name" value="PAS_3"/>
    <property type="match status" value="2"/>
</dbReference>
<keyword evidence="14" id="KW-0175">Coiled coil</keyword>
<dbReference type="CDD" id="cd01949">
    <property type="entry name" value="GGDEF"/>
    <property type="match status" value="1"/>
</dbReference>
<feature type="domain" description="Response regulatory" evidence="17">
    <location>
        <begin position="1106"/>
        <end position="1221"/>
    </location>
</feature>
<dbReference type="InterPro" id="IPR036641">
    <property type="entry name" value="HPT_dom_sf"/>
</dbReference>
<evidence type="ECO:0000256" key="10">
    <source>
        <dbReference type="ARBA" id="ARBA00064003"/>
    </source>
</evidence>
<dbReference type="SMART" id="SM00091">
    <property type="entry name" value="PAS"/>
    <property type="match status" value="3"/>
</dbReference>
<dbReference type="InterPro" id="IPR001610">
    <property type="entry name" value="PAC"/>
</dbReference>
<dbReference type="SUPFAM" id="SSF55874">
    <property type="entry name" value="ATPase domain of HSP90 chaperone/DNA topoisomerase II/histidine kinase"/>
    <property type="match status" value="1"/>
</dbReference>
<dbReference type="PROSITE" id="PS50113">
    <property type="entry name" value="PAC"/>
    <property type="match status" value="1"/>
</dbReference>
<evidence type="ECO:0000256" key="2">
    <source>
        <dbReference type="ARBA" id="ARBA00001946"/>
    </source>
</evidence>
<keyword evidence="23" id="KW-1185">Reference proteome</keyword>
<dbReference type="SMART" id="SM00448">
    <property type="entry name" value="REC"/>
    <property type="match status" value="2"/>
</dbReference>